<dbReference type="Proteomes" id="UP000186817">
    <property type="component" value="Unassembled WGS sequence"/>
</dbReference>
<proteinExistence type="predicted"/>
<feature type="compositionally biased region" description="Basic and acidic residues" evidence="1">
    <location>
        <begin position="47"/>
        <end position="56"/>
    </location>
</feature>
<dbReference type="AlphaFoldDB" id="A0A1Q9CMP2"/>
<accession>A0A1Q9CMP2</accession>
<name>A0A1Q9CMP2_SYMMI</name>
<evidence type="ECO:0000313" key="2">
    <source>
        <dbReference type="EMBL" id="OLP84192.1"/>
    </source>
</evidence>
<protein>
    <submittedName>
        <fullName evidence="2">Uncharacterized protein</fullName>
    </submittedName>
</protein>
<evidence type="ECO:0000313" key="3">
    <source>
        <dbReference type="Proteomes" id="UP000186817"/>
    </source>
</evidence>
<sequence>MLWESPRQRSQSGRACDHVPQGASSSADMTQINVAAMRGAKSKGRTRPKDHGDGERAQSPGAHDVGFDRWDRQLIVSCASGYHWKLEGAGHLRLSVSHTPSERSRSESDVLRARPVPRRRVPASQLEDGVWASTSQGYAYDKATCGKLNQSSDVTEITRAKAAEKDLVHYPALLGHCAKIVRKSFFVGPRFSYFEDSIFFSRNTAACRGILGGCRDEMRKREQQFDEEKQKLLDLLEEKDHILAYEQSQLDARVLEA</sequence>
<keyword evidence="3" id="KW-1185">Reference proteome</keyword>
<feature type="region of interest" description="Disordered" evidence="1">
    <location>
        <begin position="1"/>
        <end position="65"/>
    </location>
</feature>
<reference evidence="2 3" key="1">
    <citation type="submission" date="2016-02" db="EMBL/GenBank/DDBJ databases">
        <title>Genome analysis of coral dinoflagellate symbionts highlights evolutionary adaptations to a symbiotic lifestyle.</title>
        <authorList>
            <person name="Aranda M."/>
            <person name="Li Y."/>
            <person name="Liew Y.J."/>
            <person name="Baumgarten S."/>
            <person name="Simakov O."/>
            <person name="Wilson M."/>
            <person name="Piel J."/>
            <person name="Ashoor H."/>
            <person name="Bougouffa S."/>
            <person name="Bajic V.B."/>
            <person name="Ryu T."/>
            <person name="Ravasi T."/>
            <person name="Bayer T."/>
            <person name="Micklem G."/>
            <person name="Kim H."/>
            <person name="Bhak J."/>
            <person name="Lajeunesse T.C."/>
            <person name="Voolstra C.R."/>
        </authorList>
    </citation>
    <scope>NUCLEOTIDE SEQUENCE [LARGE SCALE GENOMIC DNA]</scope>
    <source>
        <strain evidence="2 3">CCMP2467</strain>
    </source>
</reference>
<comment type="caution">
    <text evidence="2">The sequence shown here is derived from an EMBL/GenBank/DDBJ whole genome shotgun (WGS) entry which is preliminary data.</text>
</comment>
<feature type="compositionally biased region" description="Polar residues" evidence="1">
    <location>
        <begin position="22"/>
        <end position="33"/>
    </location>
</feature>
<organism evidence="2 3">
    <name type="scientific">Symbiodinium microadriaticum</name>
    <name type="common">Dinoflagellate</name>
    <name type="synonym">Zooxanthella microadriatica</name>
    <dbReference type="NCBI Taxonomy" id="2951"/>
    <lineage>
        <taxon>Eukaryota</taxon>
        <taxon>Sar</taxon>
        <taxon>Alveolata</taxon>
        <taxon>Dinophyceae</taxon>
        <taxon>Suessiales</taxon>
        <taxon>Symbiodiniaceae</taxon>
        <taxon>Symbiodinium</taxon>
    </lineage>
</organism>
<dbReference type="EMBL" id="LSRX01001059">
    <property type="protein sequence ID" value="OLP84192.1"/>
    <property type="molecule type" value="Genomic_DNA"/>
</dbReference>
<evidence type="ECO:0000256" key="1">
    <source>
        <dbReference type="SAM" id="MobiDB-lite"/>
    </source>
</evidence>
<gene>
    <name evidence="2" type="ORF">AK812_SmicGene34962</name>
</gene>